<dbReference type="OrthoDB" id="9798122at2"/>
<dbReference type="Pfam" id="PF03729">
    <property type="entry name" value="DUF308"/>
    <property type="match status" value="2"/>
</dbReference>
<dbReference type="AlphaFoldDB" id="A0A323VF90"/>
<evidence type="ECO:0000256" key="1">
    <source>
        <dbReference type="SAM" id="Phobius"/>
    </source>
</evidence>
<dbReference type="SUPFAM" id="SSF53474">
    <property type="entry name" value="alpha/beta-Hydrolases"/>
    <property type="match status" value="1"/>
</dbReference>
<evidence type="ECO:0000313" key="4">
    <source>
        <dbReference type="Proteomes" id="UP000247602"/>
    </source>
</evidence>
<dbReference type="GO" id="GO:0016042">
    <property type="term" value="P:lipid catabolic process"/>
    <property type="evidence" value="ECO:0007669"/>
    <property type="project" value="InterPro"/>
</dbReference>
<feature type="transmembrane region" description="Helical" evidence="1">
    <location>
        <begin position="20"/>
        <end position="45"/>
    </location>
</feature>
<proteinExistence type="predicted"/>
<protein>
    <submittedName>
        <fullName evidence="3">Lipase</fullName>
    </submittedName>
</protein>
<feature type="transmembrane region" description="Helical" evidence="1">
    <location>
        <begin position="51"/>
        <end position="68"/>
    </location>
</feature>
<feature type="transmembrane region" description="Helical" evidence="1">
    <location>
        <begin position="203"/>
        <end position="222"/>
    </location>
</feature>
<accession>A0A323VF90</accession>
<feature type="transmembrane region" description="Helical" evidence="1">
    <location>
        <begin position="105"/>
        <end position="123"/>
    </location>
</feature>
<evidence type="ECO:0000313" key="5">
    <source>
        <dbReference type="Proteomes" id="UP000580718"/>
    </source>
</evidence>
<feature type="transmembrane region" description="Helical" evidence="1">
    <location>
        <begin position="159"/>
        <end position="178"/>
    </location>
</feature>
<sequence length="601" mass="62596">MPAETPYRRLGHRVRALPGLLARAPWWVLVTIGAVTTALGALLAVRPLSSLTVLGIYTGISCVVSGLGDLVARHADRGKLSLLTGVGWVLAGVAVLAWLGRSLQLLGPFVAGLLVVSGAVRLLDLRRGSARERLIGGAFGLSEIAFGAVAWVWPDATLLVIALLFGVRTAGFGLSLLWRGARAARHPSSATADAAPRRTRSPVLRWGAAAGVLLVAGTTLVVSEQFRRGLPVLDGFYDAPDDVPDEPGQLLRAEPYDGELPQGLVAHRILYTTTADDGVPGLASGVVAVPAESAGKPVPLIAWAHGTVGVARACAPSLGRYAITPEGMPAMDALARNGWGMVATDYIGQGTEGDFPYLIGQGEGRSVLDSVRAAHQLDGLYLAPETVVWGHSQGGHAALWAGQLAPTYAPDVDVVGTAALSAASDPLALAELVTSHPGALGASLGISFVLAAYSWTYPDISLDDVNPAARTLVEEAAARCTGDPGTILTVLTGVAVSRDTPILRADPATGAVGRRLRENVPLGPWPAPLFIGQGTADEVIVARLQDDYVARLCAAGRPLQYTTYAGRNHMGVLEPDSPLNADLEQWTKDRLAGLPQANTCS</sequence>
<dbReference type="RefSeq" id="WP_110550460.1">
    <property type="nucleotide sequence ID" value="NZ_JACIBU010000001.1"/>
</dbReference>
<organism evidence="3 4">
    <name type="scientific">Modestobacter versicolor</name>
    <dbReference type="NCBI Taxonomy" id="429133"/>
    <lineage>
        <taxon>Bacteria</taxon>
        <taxon>Bacillati</taxon>
        <taxon>Actinomycetota</taxon>
        <taxon>Actinomycetes</taxon>
        <taxon>Geodermatophilales</taxon>
        <taxon>Geodermatophilaceae</taxon>
        <taxon>Modestobacter</taxon>
    </lineage>
</organism>
<keyword evidence="1" id="KW-0472">Membrane</keyword>
<reference evidence="3 4" key="1">
    <citation type="submission" date="2018-06" db="EMBL/GenBank/DDBJ databases">
        <title>Draft genome sequence of Modestobacter versicolor CP153-2.</title>
        <authorList>
            <person name="Gundlapally S.R."/>
        </authorList>
    </citation>
    <scope>NUCLEOTIDE SEQUENCE [LARGE SCALE GENOMIC DNA]</scope>
    <source>
        <strain evidence="3 4">CP153-2</strain>
    </source>
</reference>
<keyword evidence="1" id="KW-1133">Transmembrane helix</keyword>
<gene>
    <name evidence="3" type="ORF">DMO24_00965</name>
    <name evidence="2" type="ORF">FHX36_000404</name>
</gene>
<keyword evidence="4" id="KW-1185">Reference proteome</keyword>
<dbReference type="InterPro" id="IPR005325">
    <property type="entry name" value="DUF308_memb"/>
</dbReference>
<keyword evidence="1" id="KW-0812">Transmembrane</keyword>
<feature type="transmembrane region" description="Helical" evidence="1">
    <location>
        <begin position="135"/>
        <end position="153"/>
    </location>
</feature>
<dbReference type="PANTHER" id="PTHR34853">
    <property type="match status" value="1"/>
</dbReference>
<evidence type="ECO:0000313" key="3">
    <source>
        <dbReference type="EMBL" id="PZA23279.1"/>
    </source>
</evidence>
<dbReference type="Pfam" id="PF03583">
    <property type="entry name" value="LIP"/>
    <property type="match status" value="1"/>
</dbReference>
<dbReference type="EMBL" id="JACIBU010000001">
    <property type="protein sequence ID" value="MBB3674669.1"/>
    <property type="molecule type" value="Genomic_DNA"/>
</dbReference>
<dbReference type="Proteomes" id="UP000247602">
    <property type="component" value="Unassembled WGS sequence"/>
</dbReference>
<feature type="transmembrane region" description="Helical" evidence="1">
    <location>
        <begin position="80"/>
        <end position="99"/>
    </location>
</feature>
<dbReference type="PANTHER" id="PTHR34853:SF1">
    <property type="entry name" value="LIPASE 5"/>
    <property type="match status" value="1"/>
</dbReference>
<dbReference type="InterPro" id="IPR005152">
    <property type="entry name" value="Lipase_secreted"/>
</dbReference>
<dbReference type="Proteomes" id="UP000580718">
    <property type="component" value="Unassembled WGS sequence"/>
</dbReference>
<dbReference type="Gene3D" id="3.40.50.1820">
    <property type="entry name" value="alpha/beta hydrolase"/>
    <property type="match status" value="2"/>
</dbReference>
<reference evidence="2 5" key="2">
    <citation type="submission" date="2020-08" db="EMBL/GenBank/DDBJ databases">
        <title>Sequencing the genomes of 1000 actinobacteria strains.</title>
        <authorList>
            <person name="Klenk H.-P."/>
        </authorList>
    </citation>
    <scope>NUCLEOTIDE SEQUENCE [LARGE SCALE GENOMIC DNA]</scope>
    <source>
        <strain evidence="2 5">DSM 16678</strain>
    </source>
</reference>
<dbReference type="GO" id="GO:0004806">
    <property type="term" value="F:triacylglycerol lipase activity"/>
    <property type="evidence" value="ECO:0007669"/>
    <property type="project" value="InterPro"/>
</dbReference>
<dbReference type="EMBL" id="QKNV01000009">
    <property type="protein sequence ID" value="PZA23279.1"/>
    <property type="molecule type" value="Genomic_DNA"/>
</dbReference>
<dbReference type="InterPro" id="IPR029058">
    <property type="entry name" value="AB_hydrolase_fold"/>
</dbReference>
<comment type="caution">
    <text evidence="3">The sequence shown here is derived from an EMBL/GenBank/DDBJ whole genome shotgun (WGS) entry which is preliminary data.</text>
</comment>
<name>A0A323VF90_9ACTN</name>
<evidence type="ECO:0000313" key="2">
    <source>
        <dbReference type="EMBL" id="MBB3674669.1"/>
    </source>
</evidence>